<proteinExistence type="predicted"/>
<accession>A0A917ANG4</accession>
<dbReference type="AlphaFoldDB" id="A0A917ANG4"/>
<reference evidence="1" key="2">
    <citation type="submission" date="2020-09" db="EMBL/GenBank/DDBJ databases">
        <authorList>
            <person name="Sun Q."/>
            <person name="Zhou Y."/>
        </authorList>
    </citation>
    <scope>NUCLEOTIDE SEQUENCE</scope>
    <source>
        <strain evidence="1">CGMCC 1.15388</strain>
    </source>
</reference>
<protein>
    <submittedName>
        <fullName evidence="1">Uncharacterized protein</fullName>
    </submittedName>
</protein>
<dbReference type="Proteomes" id="UP000633136">
    <property type="component" value="Unassembled WGS sequence"/>
</dbReference>
<keyword evidence="2" id="KW-1185">Reference proteome</keyword>
<reference evidence="1" key="1">
    <citation type="journal article" date="2014" name="Int. J. Syst. Evol. Microbiol.">
        <title>Complete genome sequence of Corynebacterium casei LMG S-19264T (=DSM 44701T), isolated from a smear-ripened cheese.</title>
        <authorList>
            <consortium name="US DOE Joint Genome Institute (JGI-PGF)"/>
            <person name="Walter F."/>
            <person name="Albersmeier A."/>
            <person name="Kalinowski J."/>
            <person name="Ruckert C."/>
        </authorList>
    </citation>
    <scope>NUCLEOTIDE SEQUENCE</scope>
    <source>
        <strain evidence="1">CGMCC 1.15388</strain>
    </source>
</reference>
<gene>
    <name evidence="1" type="ORF">GCM10011401_06040</name>
</gene>
<evidence type="ECO:0000313" key="2">
    <source>
        <dbReference type="Proteomes" id="UP000633136"/>
    </source>
</evidence>
<comment type="caution">
    <text evidence="1">The sequence shown here is derived from an EMBL/GenBank/DDBJ whole genome shotgun (WGS) entry which is preliminary data.</text>
</comment>
<dbReference type="EMBL" id="BMIS01000002">
    <property type="protein sequence ID" value="GGE61877.1"/>
    <property type="molecule type" value="Genomic_DNA"/>
</dbReference>
<organism evidence="1 2">
    <name type="scientific">Nesterenkonia cremea</name>
    <dbReference type="NCBI Taxonomy" id="1882340"/>
    <lineage>
        <taxon>Bacteria</taxon>
        <taxon>Bacillati</taxon>
        <taxon>Actinomycetota</taxon>
        <taxon>Actinomycetes</taxon>
        <taxon>Micrococcales</taxon>
        <taxon>Micrococcaceae</taxon>
        <taxon>Nesterenkonia</taxon>
    </lineage>
</organism>
<name>A0A917ANG4_9MICC</name>
<sequence>MFREGHELGEVPVEDQAEAAVLAKRAHFLLQSLRGVRIALPDFRDRRVEHSRVGGTPS</sequence>
<evidence type="ECO:0000313" key="1">
    <source>
        <dbReference type="EMBL" id="GGE61877.1"/>
    </source>
</evidence>